<evidence type="ECO:0000256" key="3">
    <source>
        <dbReference type="ARBA" id="ARBA00022475"/>
    </source>
</evidence>
<dbReference type="PANTHER" id="PTHR43163:SF8">
    <property type="entry name" value="D,D-DIPEPTIDE TRANSPORT SYSTEM PERMEASE PROTEIN DDPB-RELATED"/>
    <property type="match status" value="1"/>
</dbReference>
<dbReference type="Pfam" id="PF00528">
    <property type="entry name" value="BPD_transp_1"/>
    <property type="match status" value="1"/>
</dbReference>
<feature type="transmembrane region" description="Helical" evidence="7">
    <location>
        <begin position="309"/>
        <end position="336"/>
    </location>
</feature>
<keyword evidence="2 7" id="KW-0813">Transport</keyword>
<feature type="transmembrane region" description="Helical" evidence="7">
    <location>
        <begin position="267"/>
        <end position="289"/>
    </location>
</feature>
<dbReference type="OrthoDB" id="9805855at2"/>
<feature type="domain" description="ABC transmembrane type-1" evidence="8">
    <location>
        <begin position="113"/>
        <end position="340"/>
    </location>
</feature>
<protein>
    <submittedName>
        <fullName evidence="9">Binding-protein-dependent transport systems inner membrane component</fullName>
    </submittedName>
</protein>
<keyword evidence="3" id="KW-1003">Cell membrane</keyword>
<evidence type="ECO:0000313" key="9">
    <source>
        <dbReference type="EMBL" id="ABR70979.1"/>
    </source>
</evidence>
<evidence type="ECO:0000256" key="4">
    <source>
        <dbReference type="ARBA" id="ARBA00022692"/>
    </source>
</evidence>
<evidence type="ECO:0000256" key="2">
    <source>
        <dbReference type="ARBA" id="ARBA00022448"/>
    </source>
</evidence>
<dbReference type="PROSITE" id="PS50928">
    <property type="entry name" value="ABC_TM1"/>
    <property type="match status" value="1"/>
</dbReference>
<dbReference type="InterPro" id="IPR045621">
    <property type="entry name" value="BPD_transp_1_N"/>
</dbReference>
<dbReference type="EMBL" id="CP000749">
    <property type="protein sequence ID" value="ABR70979.1"/>
    <property type="molecule type" value="Genomic_DNA"/>
</dbReference>
<gene>
    <name evidence="9" type="ordered locus">Mmwyl1_2057</name>
</gene>
<dbReference type="Gene3D" id="1.10.3720.10">
    <property type="entry name" value="MetI-like"/>
    <property type="match status" value="1"/>
</dbReference>
<dbReference type="eggNOG" id="COG0601">
    <property type="taxonomic scope" value="Bacteria"/>
</dbReference>
<dbReference type="STRING" id="400668.Mmwyl1_2057"/>
<feature type="transmembrane region" description="Helical" evidence="7">
    <location>
        <begin position="221"/>
        <end position="240"/>
    </location>
</feature>
<dbReference type="CDD" id="cd06261">
    <property type="entry name" value="TM_PBP2"/>
    <property type="match status" value="1"/>
</dbReference>
<dbReference type="GO" id="GO:0071916">
    <property type="term" value="F:dipeptide transmembrane transporter activity"/>
    <property type="evidence" value="ECO:0007669"/>
    <property type="project" value="TreeGrafter"/>
</dbReference>
<keyword evidence="5 7" id="KW-1133">Transmembrane helix</keyword>
<dbReference type="GO" id="GO:0005886">
    <property type="term" value="C:plasma membrane"/>
    <property type="evidence" value="ECO:0007669"/>
    <property type="project" value="UniProtKB-SubCell"/>
</dbReference>
<name>A6VX00_MARMS</name>
<proteinExistence type="inferred from homology"/>
<comment type="similarity">
    <text evidence="7">Belongs to the binding-protein-dependent transport system permease family.</text>
</comment>
<feature type="transmembrane region" description="Helical" evidence="7">
    <location>
        <begin position="117"/>
        <end position="140"/>
    </location>
</feature>
<dbReference type="HOGENOM" id="CLU_036879_0_3_6"/>
<evidence type="ECO:0000256" key="6">
    <source>
        <dbReference type="ARBA" id="ARBA00023136"/>
    </source>
</evidence>
<feature type="transmembrane region" description="Helical" evidence="7">
    <location>
        <begin position="20"/>
        <end position="44"/>
    </location>
</feature>
<dbReference type="KEGG" id="mmw:Mmwyl1_2057"/>
<evidence type="ECO:0000256" key="7">
    <source>
        <dbReference type="RuleBase" id="RU363032"/>
    </source>
</evidence>
<accession>A6VX00</accession>
<comment type="subcellular location">
    <subcellularLocation>
        <location evidence="1 7">Cell membrane</location>
        <topology evidence="1 7">Multi-pass membrane protein</topology>
    </subcellularLocation>
</comment>
<evidence type="ECO:0000256" key="5">
    <source>
        <dbReference type="ARBA" id="ARBA00022989"/>
    </source>
</evidence>
<dbReference type="Pfam" id="PF19300">
    <property type="entry name" value="BPD_transp_1_N"/>
    <property type="match status" value="1"/>
</dbReference>
<dbReference type="InterPro" id="IPR035906">
    <property type="entry name" value="MetI-like_sf"/>
</dbReference>
<dbReference type="AlphaFoldDB" id="A6VX00"/>
<sequence length="352" mass="38419">MSVSTLSLGAKTRRLWIGRVQTLASGLVSLALTLFGLLVFTFILSRAAPVDPVLQLVGDHASEATYQQARHELGLDQPLPMQFLHYLGRLSQGDLGVSQLTQQLVVNDLMRTFPATIELATCAMFFGAFFGILLAGMAVYKPGSWMDHLARFVSLLGYSVPVFWLGLLGLLLFYATLHWSAGPGRLDDIYTYTMTQNSGFILVDAIRSGDVEIIKNAIAHLWLPVAVLALLSMASITRLLRAVMLEETNKEYVILAQAKGASRLRILVVHVFPNVLGTLITILALSYASLLEGAVLTETVFAWPGLGRYLTSALFASDISAILGSTLLIGTCFILLNTFADALTKWVDPRTR</sequence>
<reference evidence="9" key="1">
    <citation type="submission" date="2007-06" db="EMBL/GenBank/DDBJ databases">
        <title>Complete sequence of Marinomonas sp. MWYL1.</title>
        <authorList>
            <consortium name="US DOE Joint Genome Institute"/>
            <person name="Copeland A."/>
            <person name="Lucas S."/>
            <person name="Lapidus A."/>
            <person name="Barry K."/>
            <person name="Glavina del Rio T."/>
            <person name="Dalin E."/>
            <person name="Tice H."/>
            <person name="Pitluck S."/>
            <person name="Kiss H."/>
            <person name="Brettin T."/>
            <person name="Bruce D."/>
            <person name="Detter J.C."/>
            <person name="Han C."/>
            <person name="Schmutz J."/>
            <person name="Larimer F."/>
            <person name="Land M."/>
            <person name="Hauser L."/>
            <person name="Kyrpides N."/>
            <person name="Kim E."/>
            <person name="Johnston A.W.B."/>
            <person name="Todd J.D."/>
            <person name="Rogers R."/>
            <person name="Wexler M."/>
            <person name="Bond P.L."/>
            <person name="Li Y."/>
            <person name="Richardson P."/>
        </authorList>
    </citation>
    <scope>NUCLEOTIDE SEQUENCE [LARGE SCALE GENOMIC DNA]</scope>
    <source>
        <strain evidence="9">MWYL1</strain>
    </source>
</reference>
<feature type="transmembrane region" description="Helical" evidence="7">
    <location>
        <begin position="152"/>
        <end position="175"/>
    </location>
</feature>
<dbReference type="PANTHER" id="PTHR43163">
    <property type="entry name" value="DIPEPTIDE TRANSPORT SYSTEM PERMEASE PROTEIN DPPB-RELATED"/>
    <property type="match status" value="1"/>
</dbReference>
<organism evidence="9">
    <name type="scientific">Marinomonas sp. (strain MWYL1)</name>
    <dbReference type="NCBI Taxonomy" id="400668"/>
    <lineage>
        <taxon>Bacteria</taxon>
        <taxon>Pseudomonadati</taxon>
        <taxon>Pseudomonadota</taxon>
        <taxon>Gammaproteobacteria</taxon>
        <taxon>Oceanospirillales</taxon>
        <taxon>Oceanospirillaceae</taxon>
        <taxon>Marinomonas</taxon>
    </lineage>
</organism>
<keyword evidence="4 7" id="KW-0812">Transmembrane</keyword>
<dbReference type="InterPro" id="IPR000515">
    <property type="entry name" value="MetI-like"/>
</dbReference>
<evidence type="ECO:0000256" key="1">
    <source>
        <dbReference type="ARBA" id="ARBA00004651"/>
    </source>
</evidence>
<dbReference type="SUPFAM" id="SSF161098">
    <property type="entry name" value="MetI-like"/>
    <property type="match status" value="1"/>
</dbReference>
<evidence type="ECO:0000259" key="8">
    <source>
        <dbReference type="PROSITE" id="PS50928"/>
    </source>
</evidence>
<keyword evidence="6 7" id="KW-0472">Membrane</keyword>